<reference evidence="1 2" key="1">
    <citation type="journal article" date="2014" name="Am. J. Bot.">
        <title>Genome assembly and annotation for red clover (Trifolium pratense; Fabaceae).</title>
        <authorList>
            <person name="Istvanek J."/>
            <person name="Jaros M."/>
            <person name="Krenek A."/>
            <person name="Repkova J."/>
        </authorList>
    </citation>
    <scope>NUCLEOTIDE SEQUENCE [LARGE SCALE GENOMIC DNA]</scope>
    <source>
        <strain evidence="2">cv. Tatra</strain>
        <tissue evidence="1">Young leaves</tissue>
    </source>
</reference>
<evidence type="ECO:0000313" key="2">
    <source>
        <dbReference type="Proteomes" id="UP000236291"/>
    </source>
</evidence>
<reference evidence="1 2" key="2">
    <citation type="journal article" date="2017" name="Front. Plant Sci.">
        <title>Gene Classification and Mining of Molecular Markers Useful in Red Clover (Trifolium pratense) Breeding.</title>
        <authorList>
            <person name="Istvanek J."/>
            <person name="Dluhosova J."/>
            <person name="Dluhos P."/>
            <person name="Patkova L."/>
            <person name="Nedelnik J."/>
            <person name="Repkova J."/>
        </authorList>
    </citation>
    <scope>NUCLEOTIDE SEQUENCE [LARGE SCALE GENOMIC DNA]</scope>
    <source>
        <strain evidence="2">cv. Tatra</strain>
        <tissue evidence="1">Young leaves</tissue>
    </source>
</reference>
<organism evidence="1 2">
    <name type="scientific">Trifolium pratense</name>
    <name type="common">Red clover</name>
    <dbReference type="NCBI Taxonomy" id="57577"/>
    <lineage>
        <taxon>Eukaryota</taxon>
        <taxon>Viridiplantae</taxon>
        <taxon>Streptophyta</taxon>
        <taxon>Embryophyta</taxon>
        <taxon>Tracheophyta</taxon>
        <taxon>Spermatophyta</taxon>
        <taxon>Magnoliopsida</taxon>
        <taxon>eudicotyledons</taxon>
        <taxon>Gunneridae</taxon>
        <taxon>Pentapetalae</taxon>
        <taxon>rosids</taxon>
        <taxon>fabids</taxon>
        <taxon>Fabales</taxon>
        <taxon>Fabaceae</taxon>
        <taxon>Papilionoideae</taxon>
        <taxon>50 kb inversion clade</taxon>
        <taxon>NPAAA clade</taxon>
        <taxon>Hologalegina</taxon>
        <taxon>IRL clade</taxon>
        <taxon>Trifolieae</taxon>
        <taxon>Trifolium</taxon>
    </lineage>
</organism>
<dbReference type="AlphaFoldDB" id="A0A2K3L5X5"/>
<accession>A0A2K3L5X5</accession>
<protein>
    <submittedName>
        <fullName evidence="1">Uncharacterized protein</fullName>
    </submittedName>
</protein>
<comment type="caution">
    <text evidence="1">The sequence shown here is derived from an EMBL/GenBank/DDBJ whole genome shotgun (WGS) entry which is preliminary data.</text>
</comment>
<name>A0A2K3L5X5_TRIPR</name>
<proteinExistence type="predicted"/>
<dbReference type="Proteomes" id="UP000236291">
    <property type="component" value="Unassembled WGS sequence"/>
</dbReference>
<dbReference type="EMBL" id="ASHM01026770">
    <property type="protein sequence ID" value="PNX73936.1"/>
    <property type="molecule type" value="Genomic_DNA"/>
</dbReference>
<evidence type="ECO:0000313" key="1">
    <source>
        <dbReference type="EMBL" id="PNX73936.1"/>
    </source>
</evidence>
<sequence>MTHGPQVSFRVWGGVGVAEAVEGVGGGDVWGVGAYQLMTSHASITTDAAENLIWHSQLTHAFLDVERPSQPITYSSLAVLLVLFGI</sequence>
<gene>
    <name evidence="1" type="ORF">L195_g029846</name>
</gene>